<reference evidence="2" key="1">
    <citation type="submission" date="2020-05" db="EMBL/GenBank/DDBJ databases">
        <authorList>
            <person name="Chiriac C."/>
            <person name="Salcher M."/>
            <person name="Ghai R."/>
            <person name="Kavagutti S V."/>
        </authorList>
    </citation>
    <scope>NUCLEOTIDE SEQUENCE</scope>
</reference>
<gene>
    <name evidence="2" type="ORF">UFOPK3472_00464</name>
</gene>
<evidence type="ECO:0000313" key="2">
    <source>
        <dbReference type="EMBL" id="CAB4879322.1"/>
    </source>
</evidence>
<sequence length="59" mass="7061">MQDYTQHGDPERAERYRARHHKDLNTNDPTRAGYLSYYILWASPSFRANVQAFKNKFNL</sequence>
<name>A0A6J7E856_9ZZZZ</name>
<protein>
    <submittedName>
        <fullName evidence="2">Unannotated protein</fullName>
    </submittedName>
</protein>
<feature type="compositionally biased region" description="Basic and acidic residues" evidence="1">
    <location>
        <begin position="1"/>
        <end position="16"/>
    </location>
</feature>
<organism evidence="2">
    <name type="scientific">freshwater metagenome</name>
    <dbReference type="NCBI Taxonomy" id="449393"/>
    <lineage>
        <taxon>unclassified sequences</taxon>
        <taxon>metagenomes</taxon>
        <taxon>ecological metagenomes</taxon>
    </lineage>
</organism>
<dbReference type="EMBL" id="CAFBLX010000018">
    <property type="protein sequence ID" value="CAB4879322.1"/>
    <property type="molecule type" value="Genomic_DNA"/>
</dbReference>
<dbReference type="AlphaFoldDB" id="A0A6J7E856"/>
<feature type="region of interest" description="Disordered" evidence="1">
    <location>
        <begin position="1"/>
        <end position="25"/>
    </location>
</feature>
<evidence type="ECO:0000256" key="1">
    <source>
        <dbReference type="SAM" id="MobiDB-lite"/>
    </source>
</evidence>
<proteinExistence type="predicted"/>
<accession>A0A6J7E856</accession>